<gene>
    <name evidence="8 10" type="primary">kdsA</name>
    <name evidence="10" type="ORF">Q2T42_19360</name>
</gene>
<dbReference type="InterPro" id="IPR006218">
    <property type="entry name" value="DAHP1/KDSA"/>
</dbReference>
<reference evidence="10" key="1">
    <citation type="journal article" date="2023" name="Plants (Basel)">
        <title>Genomic Analysis of Leptolyngbya boryana CZ1 Reveals Efficient Carbon Fixation Modules.</title>
        <authorList>
            <person name="Bai X."/>
            <person name="Wang H."/>
            <person name="Cheng W."/>
            <person name="Wang J."/>
            <person name="Ma M."/>
            <person name="Hu H."/>
            <person name="Song Z."/>
            <person name="Ma H."/>
            <person name="Fan Y."/>
            <person name="Du C."/>
            <person name="Xu J."/>
        </authorList>
    </citation>
    <scope>NUCLEOTIDE SEQUENCE</scope>
    <source>
        <strain evidence="10">CZ1</strain>
    </source>
</reference>
<dbReference type="NCBIfam" id="TIGR01362">
    <property type="entry name" value="KDO8P_synth"/>
    <property type="match status" value="1"/>
</dbReference>
<evidence type="ECO:0000259" key="9">
    <source>
        <dbReference type="Pfam" id="PF00793"/>
    </source>
</evidence>
<dbReference type="HAMAP" id="MF_00056">
    <property type="entry name" value="KDO8P_synth"/>
    <property type="match status" value="1"/>
</dbReference>
<evidence type="ECO:0000256" key="6">
    <source>
        <dbReference type="ARBA" id="ARBA00022679"/>
    </source>
</evidence>
<evidence type="ECO:0000256" key="8">
    <source>
        <dbReference type="HAMAP-Rule" id="MF_00056"/>
    </source>
</evidence>
<dbReference type="GO" id="GO:0008676">
    <property type="term" value="F:3-deoxy-8-phosphooctulonate synthase activity"/>
    <property type="evidence" value="ECO:0007669"/>
    <property type="project" value="UniProtKB-UniRule"/>
</dbReference>
<comment type="pathway">
    <text evidence="3 8">Carbohydrate biosynthesis; 3-deoxy-D-manno-octulosonate biosynthesis; 3-deoxy-D-manno-octulosonate from D-ribulose 5-phosphate: step 2/3.</text>
</comment>
<keyword evidence="5 8" id="KW-0963">Cytoplasm</keyword>
<reference evidence="10" key="2">
    <citation type="submission" date="2023-07" db="EMBL/GenBank/DDBJ databases">
        <authorList>
            <person name="Bai X.-H."/>
            <person name="Wang H.-H."/>
            <person name="Wang J."/>
            <person name="Ma M.-Y."/>
            <person name="Hu H.-H."/>
            <person name="Song Z.-L."/>
            <person name="Ma H.-G."/>
            <person name="Fan Y."/>
            <person name="Du C.-Y."/>
            <person name="Xu J.-C."/>
        </authorList>
    </citation>
    <scope>NUCLEOTIDE SEQUENCE</scope>
    <source>
        <strain evidence="10">CZ1</strain>
    </source>
</reference>
<comment type="similarity">
    <text evidence="4 8">Belongs to the KdsA family.</text>
</comment>
<dbReference type="InterPro" id="IPR013785">
    <property type="entry name" value="Aldolase_TIM"/>
</dbReference>
<dbReference type="InterPro" id="IPR006269">
    <property type="entry name" value="KDO8P_synthase"/>
</dbReference>
<comment type="catalytic activity">
    <reaction evidence="7 8">
        <text>D-arabinose 5-phosphate + phosphoenolpyruvate + H2O = 3-deoxy-alpha-D-manno-2-octulosonate-8-phosphate + phosphate</text>
        <dbReference type="Rhea" id="RHEA:14053"/>
        <dbReference type="ChEBI" id="CHEBI:15377"/>
        <dbReference type="ChEBI" id="CHEBI:43474"/>
        <dbReference type="ChEBI" id="CHEBI:57693"/>
        <dbReference type="ChEBI" id="CHEBI:58702"/>
        <dbReference type="ChEBI" id="CHEBI:85985"/>
        <dbReference type="EC" id="2.5.1.55"/>
    </reaction>
</comment>
<dbReference type="EMBL" id="CP130144">
    <property type="protein sequence ID" value="WNZ43994.1"/>
    <property type="molecule type" value="Genomic_DNA"/>
</dbReference>
<comment type="pathway">
    <text evidence="2">Bacterial outer membrane biogenesis; lipopolysaccharide biosynthesis.</text>
</comment>
<evidence type="ECO:0000256" key="3">
    <source>
        <dbReference type="ARBA" id="ARBA00004845"/>
    </source>
</evidence>
<dbReference type="RefSeq" id="WP_316426178.1">
    <property type="nucleotide sequence ID" value="NZ_CP130144.1"/>
</dbReference>
<comment type="subcellular location">
    <subcellularLocation>
        <location evidence="1 8">Cytoplasm</location>
    </subcellularLocation>
</comment>
<evidence type="ECO:0000256" key="7">
    <source>
        <dbReference type="ARBA" id="ARBA00049112"/>
    </source>
</evidence>
<name>A0AA96WTH6_LEPBY</name>
<dbReference type="SUPFAM" id="SSF51569">
    <property type="entry name" value="Aldolase"/>
    <property type="match status" value="1"/>
</dbReference>
<feature type="domain" description="DAHP synthetase I/KDSA" evidence="9">
    <location>
        <begin position="5"/>
        <end position="269"/>
    </location>
</feature>
<dbReference type="AlphaFoldDB" id="A0AA96WTH6"/>
<evidence type="ECO:0000256" key="4">
    <source>
        <dbReference type="ARBA" id="ARBA00010499"/>
    </source>
</evidence>
<dbReference type="PANTHER" id="PTHR21057">
    <property type="entry name" value="PHOSPHO-2-DEHYDRO-3-DEOXYHEPTONATE ALDOLASE"/>
    <property type="match status" value="1"/>
</dbReference>
<dbReference type="Gene3D" id="3.20.20.70">
    <property type="entry name" value="Aldolase class I"/>
    <property type="match status" value="1"/>
</dbReference>
<dbReference type="GO" id="GO:0019294">
    <property type="term" value="P:keto-3-deoxy-D-manno-octulosonic acid biosynthetic process"/>
    <property type="evidence" value="ECO:0007669"/>
    <property type="project" value="UniProtKB-UniRule"/>
</dbReference>
<evidence type="ECO:0000256" key="5">
    <source>
        <dbReference type="ARBA" id="ARBA00022490"/>
    </source>
</evidence>
<dbReference type="NCBIfam" id="NF003543">
    <property type="entry name" value="PRK05198.1"/>
    <property type="match status" value="1"/>
</dbReference>
<dbReference type="Pfam" id="PF00793">
    <property type="entry name" value="DAHP_synth_1"/>
    <property type="match status" value="1"/>
</dbReference>
<organism evidence="10">
    <name type="scientific">Leptolyngbya boryana CZ1</name>
    <dbReference type="NCBI Taxonomy" id="3060204"/>
    <lineage>
        <taxon>Bacteria</taxon>
        <taxon>Bacillati</taxon>
        <taxon>Cyanobacteriota</taxon>
        <taxon>Cyanophyceae</taxon>
        <taxon>Leptolyngbyales</taxon>
        <taxon>Leptolyngbyaceae</taxon>
        <taxon>Leptolyngbya group</taxon>
        <taxon>Leptolyngbya</taxon>
    </lineage>
</organism>
<evidence type="ECO:0000256" key="2">
    <source>
        <dbReference type="ARBA" id="ARBA00004756"/>
    </source>
</evidence>
<keyword evidence="6 8" id="KW-0808">Transferase</keyword>
<dbReference type="EC" id="2.5.1.55" evidence="8"/>
<keyword evidence="8" id="KW-0448">Lipopolysaccharide biosynthesis</keyword>
<sequence>MPHIQVTNTIEVGDGCPLAFIGGPCVIESEDFTLKMADEIRQVCDRLNLPFIFKSSFDKANRTSVNSFRGQAMETGLEILQKVKDKIGVPVLTDIHESQQAAIAAEVVDVLQIPAFLCRQTDLLVAAAETGRTVNVKKGQFLAPWDMKNVVRKLEVSGARNILLTERGTSFGYNTLVVDFRGLPQMRELGYPVVFDATHSVQMPGGQGDKSGGQRQFVPYLARAAAAVGIDALFMEVHENPDVALSDGPNMIPLANLETLLKQIVAVRNSVETSL</sequence>
<accession>A0AA96WTH6</accession>
<evidence type="ECO:0000313" key="10">
    <source>
        <dbReference type="EMBL" id="WNZ43994.1"/>
    </source>
</evidence>
<proteinExistence type="inferred from homology"/>
<protein>
    <recommendedName>
        <fullName evidence="8">2-dehydro-3-deoxyphosphooctonate aldolase</fullName>
        <ecNumber evidence="8">2.5.1.55</ecNumber>
    </recommendedName>
    <alternativeName>
        <fullName evidence="8">3-deoxy-D-manno-octulosonic acid 8-phosphate synthase</fullName>
    </alternativeName>
    <alternativeName>
        <fullName evidence="8">KDO-8-phosphate synthase</fullName>
        <shortName evidence="8">KDO 8-P synthase</shortName>
        <shortName evidence="8">KDOPS</shortName>
    </alternativeName>
    <alternativeName>
        <fullName evidence="8">Phospho-2-dehydro-3-deoxyoctonate aldolase</fullName>
    </alternativeName>
</protein>
<dbReference type="GO" id="GO:0005737">
    <property type="term" value="C:cytoplasm"/>
    <property type="evidence" value="ECO:0007669"/>
    <property type="project" value="UniProtKB-SubCell"/>
</dbReference>
<evidence type="ECO:0000256" key="1">
    <source>
        <dbReference type="ARBA" id="ARBA00004496"/>
    </source>
</evidence>